<dbReference type="Proteomes" id="UP000500686">
    <property type="component" value="Chromosome"/>
</dbReference>
<name>A0A6M4JCG0_9MOLU</name>
<protein>
    <recommendedName>
        <fullName evidence="4">Lipoprotein</fullName>
    </recommendedName>
</protein>
<keyword evidence="3" id="KW-1185">Reference proteome</keyword>
<proteinExistence type="predicted"/>
<keyword evidence="1" id="KW-0732">Signal</keyword>
<feature type="chain" id="PRO_5026982728" description="Lipoprotein" evidence="1">
    <location>
        <begin position="25"/>
        <end position="933"/>
    </location>
</feature>
<dbReference type="AlphaFoldDB" id="A0A6M4JCG0"/>
<dbReference type="NCBIfam" id="NF045850">
    <property type="entry name" value="ABC_Mplas_LP"/>
    <property type="match status" value="1"/>
</dbReference>
<dbReference type="EMBL" id="CP053096">
    <property type="protein sequence ID" value="QJR43749.1"/>
    <property type="molecule type" value="Genomic_DNA"/>
</dbReference>
<feature type="signal peptide" evidence="1">
    <location>
        <begin position="1"/>
        <end position="24"/>
    </location>
</feature>
<dbReference type="KEGG" id="mmir:HLA87_03095"/>
<reference evidence="2 3" key="1">
    <citation type="submission" date="2020-05" db="EMBL/GenBank/DDBJ databases">
        <title>Novel Mycoplasma species detected in Mirounga angustirostris (northern elephant seal) from the USA.</title>
        <authorList>
            <person name="Volokhov D.V."/>
        </authorList>
    </citation>
    <scope>NUCLEOTIDE SEQUENCE [LARGE SCALE GENOMIC DNA]</scope>
    <source>
        <strain evidence="2 3">Mirounga ES2806-GEN</strain>
    </source>
</reference>
<gene>
    <name evidence="2" type="ORF">HLA87_03095</name>
</gene>
<evidence type="ECO:0008006" key="4">
    <source>
        <dbReference type="Google" id="ProtNLM"/>
    </source>
</evidence>
<organism evidence="2 3">
    <name type="scientific">Mycoplasma miroungigenitalium</name>
    <dbReference type="NCBI Taxonomy" id="754515"/>
    <lineage>
        <taxon>Bacteria</taxon>
        <taxon>Bacillati</taxon>
        <taxon>Mycoplasmatota</taxon>
        <taxon>Mollicutes</taxon>
        <taxon>Mycoplasmataceae</taxon>
        <taxon>Mycoplasma</taxon>
    </lineage>
</organism>
<evidence type="ECO:0000256" key="1">
    <source>
        <dbReference type="SAM" id="SignalP"/>
    </source>
</evidence>
<dbReference type="RefSeq" id="WP_171111833.1">
    <property type="nucleotide sequence ID" value="NZ_CP053096.1"/>
</dbReference>
<evidence type="ECO:0000313" key="3">
    <source>
        <dbReference type="Proteomes" id="UP000500686"/>
    </source>
</evidence>
<sequence>MKLKTKLLLAPLTLSSSLPLVALAASCSQTDNQYVVARATRTAINSVYSESAYHTDRSNSYGGWQNRNEENIAALLIRKTTKNDAVINNLGNDKYEIVSPSVWGYKLELAGKFIVTDNNGAKKEFDKDDFDVNIKPENGKTYNYAIYQGFSKNPKSINSKEFFNALKTAKKVQIEVKKGVKWVDKKGEETKYEVVAKDFYVSYLRTYSLGVNERVKFAAESNVEQEKITKLDAATNKILVPNSSYFTNKVRYPNEYLYELFGVESTDLLDENKFLEDDKVTFNKKSTEETAEFADLIDNLASSQEFVAAPSQYIAEVNKSGNLPNITSKSTEAKFESELVKSLPKDNKLAIAGVYWYGIDPEYTLYAGPYIYEGYSKSTSEEKYVMNTKYADQDWVKSDSSVKTIIQRYQGSGDAEQFKQALWNDFKKGRLTRLPYALIPTANTTDVAKYPEKYGVKYSQTLNKSQIGAEQFWNMLPHISVPETSPTRKADDGKPAPFDVNNEEDLNEYLKNVTFNDAFSKILYGVDRKELIKGTVKGEEKLMNLFAGRGLIFRSLISSAFNFEGISQKINSHKQKMNISGFALDAKIGGNDVEGHEQENNLRVHYNDINKLSFISTDYKLSKPVEYQEFFIAQNDASSELSAFKSPNFEEVKREMKKLLDEAGIKANEKVSWTQAFRWVNFNPVLFEQVYKLMPQIINDLDPRLDFKSVKFNAENELSQFWGHHIYGWSPYTIGGWGYDTNSIGSGFDGMVNVSNADISLMILGLQPTDAKAKETKSNLQKALPELVKMSEALVKFIKEEKEAGRIKVRFNVEDLAQLSTEELTTLRDEWTQCSIENGKLKIVNDKQIFTERGAITAKFFNKYVKTLTNAQNIKLLNEFTVYLGVPVERRFTSVAGFVPSLSNKNYIIPFTAAEAEWAMDTKVVNEKTKNNK</sequence>
<dbReference type="PROSITE" id="PS51257">
    <property type="entry name" value="PROKAR_LIPOPROTEIN"/>
    <property type="match status" value="1"/>
</dbReference>
<evidence type="ECO:0000313" key="2">
    <source>
        <dbReference type="EMBL" id="QJR43749.1"/>
    </source>
</evidence>
<accession>A0A6M4JCG0</accession>